<proteinExistence type="predicted"/>
<dbReference type="SUPFAM" id="SSF57756">
    <property type="entry name" value="Retrovirus zinc finger-like domains"/>
    <property type="match status" value="1"/>
</dbReference>
<dbReference type="Proteomes" id="UP000250235">
    <property type="component" value="Unassembled WGS sequence"/>
</dbReference>
<dbReference type="SMART" id="SM00343">
    <property type="entry name" value="ZnF_C2HC"/>
    <property type="match status" value="1"/>
</dbReference>
<dbReference type="AlphaFoldDB" id="A0A2Z7CP90"/>
<gene>
    <name evidence="4" type="ORF">F511_16817</name>
</gene>
<name>A0A2Z7CP90_9LAMI</name>
<keyword evidence="1" id="KW-0479">Metal-binding</keyword>
<sequence length="226" mass="23914">MIALYHSGTTTQSAGHNVALNQVINQSVNQAQDVCMNAKNSYQIPTCIIYAKQSMKLIKFIKSASPAPIRTSNLTIYLNRFEQGTAHGLRNQISPGSKFTVEGFKELKSRSEQQQKNAWSDFSRNLQTPAASRFVSNADSGSQMPRGKQIKKRSNSSSSGSVSSGGSGSGGGVTCGQYGGLHMTSQCRGVQGLCHNCGQPGHFSRVCSAGGQSVSQSHQGSAGGFS</sequence>
<evidence type="ECO:0000256" key="1">
    <source>
        <dbReference type="PROSITE-ProRule" id="PRU00047"/>
    </source>
</evidence>
<dbReference type="EMBL" id="KQ993803">
    <property type="protein sequence ID" value="KZV48901.1"/>
    <property type="molecule type" value="Genomic_DNA"/>
</dbReference>
<dbReference type="InterPro" id="IPR036875">
    <property type="entry name" value="Znf_CCHC_sf"/>
</dbReference>
<evidence type="ECO:0000313" key="4">
    <source>
        <dbReference type="EMBL" id="KZV48901.1"/>
    </source>
</evidence>
<protein>
    <recommendedName>
        <fullName evidence="3">CCHC-type domain-containing protein</fullName>
    </recommendedName>
</protein>
<dbReference type="PROSITE" id="PS50158">
    <property type="entry name" value="ZF_CCHC"/>
    <property type="match status" value="1"/>
</dbReference>
<evidence type="ECO:0000259" key="3">
    <source>
        <dbReference type="PROSITE" id="PS50158"/>
    </source>
</evidence>
<dbReference type="OrthoDB" id="786614at2759"/>
<feature type="domain" description="CCHC-type" evidence="3">
    <location>
        <begin position="194"/>
        <end position="207"/>
    </location>
</feature>
<dbReference type="Gene3D" id="4.10.60.10">
    <property type="entry name" value="Zinc finger, CCHC-type"/>
    <property type="match status" value="1"/>
</dbReference>
<reference evidence="4 5" key="1">
    <citation type="journal article" date="2015" name="Proc. Natl. Acad. Sci. U.S.A.">
        <title>The resurrection genome of Boea hygrometrica: A blueprint for survival of dehydration.</title>
        <authorList>
            <person name="Xiao L."/>
            <person name="Yang G."/>
            <person name="Zhang L."/>
            <person name="Yang X."/>
            <person name="Zhao S."/>
            <person name="Ji Z."/>
            <person name="Zhou Q."/>
            <person name="Hu M."/>
            <person name="Wang Y."/>
            <person name="Chen M."/>
            <person name="Xu Y."/>
            <person name="Jin H."/>
            <person name="Xiao X."/>
            <person name="Hu G."/>
            <person name="Bao F."/>
            <person name="Hu Y."/>
            <person name="Wan P."/>
            <person name="Li L."/>
            <person name="Deng X."/>
            <person name="Kuang T."/>
            <person name="Xiang C."/>
            <person name="Zhu J.K."/>
            <person name="Oliver M.J."/>
            <person name="He Y."/>
        </authorList>
    </citation>
    <scope>NUCLEOTIDE SEQUENCE [LARGE SCALE GENOMIC DNA]</scope>
    <source>
        <strain evidence="5">cv. XS01</strain>
    </source>
</reference>
<organism evidence="4 5">
    <name type="scientific">Dorcoceras hygrometricum</name>
    <dbReference type="NCBI Taxonomy" id="472368"/>
    <lineage>
        <taxon>Eukaryota</taxon>
        <taxon>Viridiplantae</taxon>
        <taxon>Streptophyta</taxon>
        <taxon>Embryophyta</taxon>
        <taxon>Tracheophyta</taxon>
        <taxon>Spermatophyta</taxon>
        <taxon>Magnoliopsida</taxon>
        <taxon>eudicotyledons</taxon>
        <taxon>Gunneridae</taxon>
        <taxon>Pentapetalae</taxon>
        <taxon>asterids</taxon>
        <taxon>lamiids</taxon>
        <taxon>Lamiales</taxon>
        <taxon>Gesneriaceae</taxon>
        <taxon>Didymocarpoideae</taxon>
        <taxon>Trichosporeae</taxon>
        <taxon>Loxocarpinae</taxon>
        <taxon>Dorcoceras</taxon>
    </lineage>
</organism>
<feature type="region of interest" description="Disordered" evidence="2">
    <location>
        <begin position="134"/>
        <end position="170"/>
    </location>
</feature>
<dbReference type="InterPro" id="IPR001878">
    <property type="entry name" value="Znf_CCHC"/>
</dbReference>
<dbReference type="Pfam" id="PF00098">
    <property type="entry name" value="zf-CCHC"/>
    <property type="match status" value="1"/>
</dbReference>
<dbReference type="GO" id="GO:0003676">
    <property type="term" value="F:nucleic acid binding"/>
    <property type="evidence" value="ECO:0007669"/>
    <property type="project" value="InterPro"/>
</dbReference>
<accession>A0A2Z7CP90</accession>
<keyword evidence="1" id="KW-0862">Zinc</keyword>
<dbReference type="GO" id="GO:0008270">
    <property type="term" value="F:zinc ion binding"/>
    <property type="evidence" value="ECO:0007669"/>
    <property type="project" value="UniProtKB-KW"/>
</dbReference>
<evidence type="ECO:0000313" key="5">
    <source>
        <dbReference type="Proteomes" id="UP000250235"/>
    </source>
</evidence>
<evidence type="ECO:0000256" key="2">
    <source>
        <dbReference type="SAM" id="MobiDB-lite"/>
    </source>
</evidence>
<keyword evidence="5" id="KW-1185">Reference proteome</keyword>
<keyword evidence="1" id="KW-0863">Zinc-finger</keyword>
<feature type="compositionally biased region" description="Polar residues" evidence="2">
    <location>
        <begin position="134"/>
        <end position="143"/>
    </location>
</feature>